<keyword evidence="4 5" id="KW-0574">Periplasm</keyword>
<dbReference type="InterPro" id="IPR006311">
    <property type="entry name" value="TAT_signal"/>
</dbReference>
<dbReference type="SUPFAM" id="SSF53850">
    <property type="entry name" value="Periplasmic binding protein-like II"/>
    <property type="match status" value="1"/>
</dbReference>
<evidence type="ECO:0000256" key="1">
    <source>
        <dbReference type="ARBA" id="ARBA00004418"/>
    </source>
</evidence>
<evidence type="ECO:0000256" key="3">
    <source>
        <dbReference type="ARBA" id="ARBA00022729"/>
    </source>
</evidence>
<dbReference type="STRING" id="260084.SAMN02927928_2512"/>
<evidence type="ECO:0000256" key="5">
    <source>
        <dbReference type="PIRNR" id="PIRNR019574"/>
    </source>
</evidence>
<comment type="subcellular location">
    <subcellularLocation>
        <location evidence="1 5">Periplasm</location>
    </subcellularLocation>
</comment>
<dbReference type="PANTHER" id="PTHR30222">
    <property type="entry name" value="SPERMIDINE/PUTRESCINE-BINDING PERIPLASMIC PROTEIN"/>
    <property type="match status" value="1"/>
</dbReference>
<evidence type="ECO:0000313" key="8">
    <source>
        <dbReference type="Proteomes" id="UP000199150"/>
    </source>
</evidence>
<accession>A0A1G4SB80</accession>
<evidence type="ECO:0000313" key="7">
    <source>
        <dbReference type="EMBL" id="SCW66271.1"/>
    </source>
</evidence>
<dbReference type="InterPro" id="IPR001188">
    <property type="entry name" value="Sperm_putr-bd"/>
</dbReference>
<sequence>MSSKTSRRSLLTALGAAAVGISFGAAGCSKPAGKGAAAGAEPPTLNFYNWDTYIGETTLADFKTASGIDVNMTLFATNDELFAKMKTGNSGYDVIVPSNDFVTRLADSGLLLPLDHAKLPNIKNIDPAFMNPDYDPGRKWSVPYTWLVLGIGYRKSKMKDMGGGNKIPDSWKWVFDSDLYKGKIALLSEAGDLMRLGAKYLGHSVNDITPETIAQVEKMLTKQKPNVHAFHNDDGQDMLVSKEVDIVIEYNGDIAQVMAEDKDHDMDFVVPKEGSQLNSDTWCIPKDSPRPDNAHKFLNYMMDAQAGAEIYKTIMYPTPNAAAKALMPDSYKNNPVIFPPADVLAKCEYAKFNQELASQFEEAVTRMRAS</sequence>
<dbReference type="Gene3D" id="3.40.190.10">
    <property type="entry name" value="Periplasmic binding protein-like II"/>
    <property type="match status" value="2"/>
</dbReference>
<evidence type="ECO:0000256" key="4">
    <source>
        <dbReference type="ARBA" id="ARBA00022764"/>
    </source>
</evidence>
<dbReference type="AlphaFoldDB" id="A0A1G4SB80"/>
<dbReference type="PRINTS" id="PR00909">
    <property type="entry name" value="SPERMDNBNDNG"/>
</dbReference>
<dbReference type="RefSeq" id="WP_090648469.1">
    <property type="nucleotide sequence ID" value="NZ_CBCRYE010000002.1"/>
</dbReference>
<dbReference type="CDD" id="cd13590">
    <property type="entry name" value="PBP2_PotD_PotF_like"/>
    <property type="match status" value="1"/>
</dbReference>
<organism evidence="7 8">
    <name type="scientific">Asticcacaulis taihuensis</name>
    <dbReference type="NCBI Taxonomy" id="260084"/>
    <lineage>
        <taxon>Bacteria</taxon>
        <taxon>Pseudomonadati</taxon>
        <taxon>Pseudomonadota</taxon>
        <taxon>Alphaproteobacteria</taxon>
        <taxon>Caulobacterales</taxon>
        <taxon>Caulobacteraceae</taxon>
        <taxon>Asticcacaulis</taxon>
    </lineage>
</organism>
<dbReference type="GO" id="GO:0042597">
    <property type="term" value="C:periplasmic space"/>
    <property type="evidence" value="ECO:0007669"/>
    <property type="project" value="UniProtKB-SubCell"/>
</dbReference>
<dbReference type="GO" id="GO:0015846">
    <property type="term" value="P:polyamine transport"/>
    <property type="evidence" value="ECO:0007669"/>
    <property type="project" value="InterPro"/>
</dbReference>
<evidence type="ECO:0000256" key="2">
    <source>
        <dbReference type="ARBA" id="ARBA00022448"/>
    </source>
</evidence>
<keyword evidence="3 6" id="KW-0732">Signal</keyword>
<name>A0A1G4SB80_9CAUL</name>
<dbReference type="Proteomes" id="UP000199150">
    <property type="component" value="Unassembled WGS sequence"/>
</dbReference>
<dbReference type="PROSITE" id="PS51257">
    <property type="entry name" value="PROKAR_LIPOPROTEIN"/>
    <property type="match status" value="1"/>
</dbReference>
<comment type="similarity">
    <text evidence="5">Belongs to the bacterial solute-binding protein PotD/PotF family.</text>
</comment>
<dbReference type="PIRSF" id="PIRSF019574">
    <property type="entry name" value="Periplasmic_polyamine_BP"/>
    <property type="match status" value="1"/>
</dbReference>
<dbReference type="PROSITE" id="PS51318">
    <property type="entry name" value="TAT"/>
    <property type="match status" value="1"/>
</dbReference>
<dbReference type="InterPro" id="IPR006059">
    <property type="entry name" value="SBP"/>
</dbReference>
<dbReference type="EMBL" id="FMTS01000004">
    <property type="protein sequence ID" value="SCW66271.1"/>
    <property type="molecule type" value="Genomic_DNA"/>
</dbReference>
<keyword evidence="2 5" id="KW-0813">Transport</keyword>
<evidence type="ECO:0000256" key="6">
    <source>
        <dbReference type="SAM" id="SignalP"/>
    </source>
</evidence>
<keyword evidence="8" id="KW-1185">Reference proteome</keyword>
<dbReference type="OrthoDB" id="9769319at2"/>
<dbReference type="PANTHER" id="PTHR30222:SF17">
    <property type="entry name" value="SPERMIDINE_PUTRESCINE-BINDING PERIPLASMIC PROTEIN"/>
    <property type="match status" value="1"/>
</dbReference>
<reference evidence="8" key="1">
    <citation type="submission" date="2016-10" db="EMBL/GenBank/DDBJ databases">
        <authorList>
            <person name="Varghese N."/>
            <person name="Submissions S."/>
        </authorList>
    </citation>
    <scope>NUCLEOTIDE SEQUENCE [LARGE SCALE GENOMIC DNA]</scope>
    <source>
        <strain evidence="8">CGMCC 1.3431</strain>
    </source>
</reference>
<feature type="signal peptide" evidence="6">
    <location>
        <begin position="1"/>
        <end position="24"/>
    </location>
</feature>
<comment type="function">
    <text evidence="5">Required for the activity of the bacterial periplasmic transport system of putrescine.</text>
</comment>
<feature type="chain" id="PRO_5011579558" description="Putrescine-binding periplasmic protein" evidence="6">
    <location>
        <begin position="25"/>
        <end position="370"/>
    </location>
</feature>
<protein>
    <recommendedName>
        <fullName evidence="5">Putrescine-binding periplasmic protein</fullName>
    </recommendedName>
</protein>
<gene>
    <name evidence="7" type="ORF">SAMN02927928_2512</name>
</gene>
<dbReference type="Pfam" id="PF13416">
    <property type="entry name" value="SBP_bac_8"/>
    <property type="match status" value="1"/>
</dbReference>
<dbReference type="GO" id="GO:0019808">
    <property type="term" value="F:polyamine binding"/>
    <property type="evidence" value="ECO:0007669"/>
    <property type="project" value="InterPro"/>
</dbReference>
<proteinExistence type="inferred from homology"/>